<sequence length="195" mass="22078">MSPTSQPSTSALQEAEEDLIQAFKGFTLPLTQPEKVVKTPLNGFVTPKKGPKIEDEIMGPKAYDLLLKAGYDPAKDKAMGQLPLEVTNNKIHGLNDTQNMMRQKGWAVKNSTRGLGYKPKPPLCLLINRPNNEAETKQKTPTHPTWAVMCKYPTKLEVVLIGRTRPEEPYFRKRPLKLAQKSYWRKILPPTEQKK</sequence>
<accession>A0AAV3Q5C8</accession>
<keyword evidence="2" id="KW-1185">Reference proteome</keyword>
<gene>
    <name evidence="1" type="ORF">LIER_15994</name>
</gene>
<name>A0AAV3Q5C8_LITER</name>
<evidence type="ECO:0008006" key="3">
    <source>
        <dbReference type="Google" id="ProtNLM"/>
    </source>
</evidence>
<reference evidence="1 2" key="1">
    <citation type="submission" date="2024-01" db="EMBL/GenBank/DDBJ databases">
        <title>The complete chloroplast genome sequence of Lithospermum erythrorhizon: insights into the phylogenetic relationship among Boraginaceae species and the maternal lineages of purple gromwells.</title>
        <authorList>
            <person name="Okada T."/>
            <person name="Watanabe K."/>
        </authorList>
    </citation>
    <scope>NUCLEOTIDE SEQUENCE [LARGE SCALE GENOMIC DNA]</scope>
</reference>
<evidence type="ECO:0000313" key="2">
    <source>
        <dbReference type="Proteomes" id="UP001454036"/>
    </source>
</evidence>
<organism evidence="1 2">
    <name type="scientific">Lithospermum erythrorhizon</name>
    <name type="common">Purple gromwell</name>
    <name type="synonym">Lithospermum officinale var. erythrorhizon</name>
    <dbReference type="NCBI Taxonomy" id="34254"/>
    <lineage>
        <taxon>Eukaryota</taxon>
        <taxon>Viridiplantae</taxon>
        <taxon>Streptophyta</taxon>
        <taxon>Embryophyta</taxon>
        <taxon>Tracheophyta</taxon>
        <taxon>Spermatophyta</taxon>
        <taxon>Magnoliopsida</taxon>
        <taxon>eudicotyledons</taxon>
        <taxon>Gunneridae</taxon>
        <taxon>Pentapetalae</taxon>
        <taxon>asterids</taxon>
        <taxon>lamiids</taxon>
        <taxon>Boraginales</taxon>
        <taxon>Boraginaceae</taxon>
        <taxon>Boraginoideae</taxon>
        <taxon>Lithospermeae</taxon>
        <taxon>Lithospermum</taxon>
    </lineage>
</organism>
<dbReference type="AlphaFoldDB" id="A0AAV3Q5C8"/>
<protein>
    <recommendedName>
        <fullName evidence="3">G-patch domain-containing protein</fullName>
    </recommendedName>
</protein>
<evidence type="ECO:0000313" key="1">
    <source>
        <dbReference type="EMBL" id="GAA0159145.1"/>
    </source>
</evidence>
<proteinExistence type="predicted"/>
<comment type="caution">
    <text evidence="1">The sequence shown here is derived from an EMBL/GenBank/DDBJ whole genome shotgun (WGS) entry which is preliminary data.</text>
</comment>
<dbReference type="EMBL" id="BAABME010003531">
    <property type="protein sequence ID" value="GAA0159145.1"/>
    <property type="molecule type" value="Genomic_DNA"/>
</dbReference>
<dbReference type="Proteomes" id="UP001454036">
    <property type="component" value="Unassembled WGS sequence"/>
</dbReference>